<proteinExistence type="predicted"/>
<feature type="compositionally biased region" description="Pro residues" evidence="1">
    <location>
        <begin position="965"/>
        <end position="976"/>
    </location>
</feature>
<name>A0A8J7G9J1_9ACTN</name>
<reference evidence="3" key="1">
    <citation type="submission" date="2020-11" db="EMBL/GenBank/DDBJ databases">
        <title>Sequencing the genomes of 1000 actinobacteria strains.</title>
        <authorList>
            <person name="Klenk H.-P."/>
        </authorList>
    </citation>
    <scope>NUCLEOTIDE SEQUENCE</scope>
    <source>
        <strain evidence="3">DSM 45356</strain>
    </source>
</reference>
<feature type="transmembrane region" description="Helical" evidence="2">
    <location>
        <begin position="561"/>
        <end position="586"/>
    </location>
</feature>
<feature type="region of interest" description="Disordered" evidence="1">
    <location>
        <begin position="739"/>
        <end position="763"/>
    </location>
</feature>
<accession>A0A8J7G9J1</accession>
<feature type="transmembrane region" description="Helical" evidence="2">
    <location>
        <begin position="625"/>
        <end position="646"/>
    </location>
</feature>
<evidence type="ECO:0000256" key="2">
    <source>
        <dbReference type="SAM" id="Phobius"/>
    </source>
</evidence>
<organism evidence="3 4">
    <name type="scientific">Longispora fulva</name>
    <dbReference type="NCBI Taxonomy" id="619741"/>
    <lineage>
        <taxon>Bacteria</taxon>
        <taxon>Bacillati</taxon>
        <taxon>Actinomycetota</taxon>
        <taxon>Actinomycetes</taxon>
        <taxon>Micromonosporales</taxon>
        <taxon>Micromonosporaceae</taxon>
        <taxon>Longispora</taxon>
    </lineage>
</organism>
<feature type="region of interest" description="Disordered" evidence="1">
    <location>
        <begin position="1"/>
        <end position="34"/>
    </location>
</feature>
<keyword evidence="2" id="KW-1133">Transmembrane helix</keyword>
<keyword evidence="2" id="KW-0812">Transmembrane</keyword>
<feature type="compositionally biased region" description="Basic and acidic residues" evidence="1">
    <location>
        <begin position="523"/>
        <end position="543"/>
    </location>
</feature>
<feature type="region of interest" description="Disordered" evidence="1">
    <location>
        <begin position="73"/>
        <end position="100"/>
    </location>
</feature>
<feature type="transmembrane region" description="Helical" evidence="2">
    <location>
        <begin position="666"/>
        <end position="684"/>
    </location>
</feature>
<feature type="transmembrane region" description="Helical" evidence="2">
    <location>
        <begin position="592"/>
        <end position="613"/>
    </location>
</feature>
<feature type="region of interest" description="Disordered" evidence="1">
    <location>
        <begin position="221"/>
        <end position="255"/>
    </location>
</feature>
<dbReference type="RefSeq" id="WP_197003260.1">
    <property type="nucleotide sequence ID" value="NZ_BONS01000036.1"/>
</dbReference>
<dbReference type="Proteomes" id="UP000622552">
    <property type="component" value="Unassembled WGS sequence"/>
</dbReference>
<sequence length="986" mass="102561">MRGKQEISAALSTARAGSPVVAGGEPAVTPPAPAQQTAAVLVAPSAPDALRAQLPTSAPPEEDLLADLADTRSAAERKAQADAEVAGLSSEGERHKMAVTADAETHRAAVRRHGQEQKATVQARLAARRAELTQRSQGKKAMLQSGAERAKAALAGDVEQDVAALGQLTQSRIAEARAALAERRRTLTDASGAEGTGAQAAAEAESARAVAELEAQAVACERGGEAEADRFPGSEDPKPKQRDAARKVGRDSAADIRAKKTSIGAELRGNTAEHTRRCAEYVRGVLGKLAEAEQALIAELRDAGAQAQGTVRTGLAGVTAAVDGRLRQDLAGVEAAATVAGQQLETAARQSLAELDTGIAGAERELGAGVESVHRELDNTTEETTAVLSPVQRPFLPGVAEQAQAARAGMSALAIGAGAQLSVAAQGAGEQFTAVTTSFDTSAGTLLERVGGQHDQVVAGFTAMVGQVTSSRAAQAAEITAGLRARHSETCDGVLGEVDRAVSEARAQLADMSGQHRRGVRQAADRGIEEASRPRTDDVNTRAREAGEQVDQGWLAGLGRALVQIAIGLVVMVVVALVVAAIAAMFGVFLTAWTAVMIAGAILLAAGLIYSLIQRSRQRELQGRPGMIILMALSDTVGITGIIEGIRGKELFTDRQLSAADRTERGVLGAVTLVSIVLGVRSAIKGPPGGAFTRPVEVPGGWRGLFPRMGEGVGGVAVEMWTGLKGGLKGAWERVAGGAKEVEPGPGRPRPEVPQDVPRTPTGDVDFAAWETRLRAKGVGGDLDARLARARAGDADAIAELRTAERYADAGYDTGLATPKENAGVRNPDIDAQHPGARPPANDPVKVEVKNRATEPITRNSLNTDVSTANKQIKAADPTGAQRGDIIVDASQSPAGMDRAQVESFLRGKMRGAPSDPNARLSQIDYLEVMYKDLADGQIKRSFMVRTADGQVNGPFTEVLRPRAAPAPSPGLPPAVVPGRTNERQE</sequence>
<feature type="region of interest" description="Disordered" evidence="1">
    <location>
        <begin position="961"/>
        <end position="986"/>
    </location>
</feature>
<evidence type="ECO:0000256" key="1">
    <source>
        <dbReference type="SAM" id="MobiDB-lite"/>
    </source>
</evidence>
<evidence type="ECO:0000313" key="4">
    <source>
        <dbReference type="Proteomes" id="UP000622552"/>
    </source>
</evidence>
<evidence type="ECO:0000313" key="3">
    <source>
        <dbReference type="EMBL" id="MBG6136263.1"/>
    </source>
</evidence>
<gene>
    <name evidence="3" type="ORF">IW245_002457</name>
</gene>
<protein>
    <submittedName>
        <fullName evidence="3">Uncharacterized protein</fullName>
    </submittedName>
</protein>
<comment type="caution">
    <text evidence="3">The sequence shown here is derived from an EMBL/GenBank/DDBJ whole genome shotgun (WGS) entry which is preliminary data.</text>
</comment>
<keyword evidence="4" id="KW-1185">Reference proteome</keyword>
<dbReference type="EMBL" id="JADOUF010000001">
    <property type="protein sequence ID" value="MBG6136263.1"/>
    <property type="molecule type" value="Genomic_DNA"/>
</dbReference>
<dbReference type="AlphaFoldDB" id="A0A8J7G9J1"/>
<feature type="compositionally biased region" description="Basic and acidic residues" evidence="1">
    <location>
        <begin position="222"/>
        <end position="255"/>
    </location>
</feature>
<feature type="region of interest" description="Disordered" evidence="1">
    <location>
        <begin position="520"/>
        <end position="543"/>
    </location>
</feature>
<keyword evidence="2" id="KW-0472">Membrane</keyword>